<dbReference type="Proteomes" id="UP000092596">
    <property type="component" value="Chromosome"/>
</dbReference>
<dbReference type="EMBL" id="CP012117">
    <property type="protein sequence ID" value="ANP26660.1"/>
    <property type="molecule type" value="Genomic_DNA"/>
</dbReference>
<dbReference type="AlphaFoldDB" id="A0A1B0ZFE9"/>
<reference evidence="1 2" key="1">
    <citation type="submission" date="2015-06" db="EMBL/GenBank/DDBJ databases">
        <title>Investigation of pathophysiology for high-risk pregnancy and development of treatment modality based on it.</title>
        <authorList>
            <person name="Kim B.-C."/>
            <person name="Lim S."/>
        </authorList>
    </citation>
    <scope>NUCLEOTIDE SEQUENCE [LARGE SCALE GENOMIC DNA]</scope>
    <source>
        <strain evidence="1 2">AD1-86</strain>
    </source>
</reference>
<evidence type="ECO:0000313" key="1">
    <source>
        <dbReference type="EMBL" id="ANP26660.1"/>
    </source>
</evidence>
<evidence type="ECO:0000313" key="2">
    <source>
        <dbReference type="Proteomes" id="UP000092596"/>
    </source>
</evidence>
<dbReference type="KEGG" id="dva:DAD186_01010"/>
<dbReference type="STRING" id="1630135.DAD186_01010"/>
<sequence length="50" mass="5288">MALDLRLLYIRDVARVAGLTGLNATQPRPSLHKLGLTPAPPVGVPIATRS</sequence>
<accession>A0A1B0ZFE9</accession>
<protein>
    <submittedName>
        <fullName evidence="1">Uncharacterized protein</fullName>
    </submittedName>
</protein>
<name>A0A1B0ZFE9_9MICO</name>
<organism evidence="1 2">
    <name type="scientific">Dermabacter vaginalis</name>
    <dbReference type="NCBI Taxonomy" id="1630135"/>
    <lineage>
        <taxon>Bacteria</taxon>
        <taxon>Bacillati</taxon>
        <taxon>Actinomycetota</taxon>
        <taxon>Actinomycetes</taxon>
        <taxon>Micrococcales</taxon>
        <taxon>Dermabacteraceae</taxon>
        <taxon>Dermabacter</taxon>
    </lineage>
</organism>
<gene>
    <name evidence="1" type="ORF">DAD186_01010</name>
</gene>
<proteinExistence type="predicted"/>